<keyword evidence="10" id="KW-1185">Reference proteome</keyword>
<dbReference type="SMART" id="SM00359">
    <property type="entry name" value="PUA"/>
    <property type="match status" value="1"/>
</dbReference>
<dbReference type="PANTHER" id="PTHR23415">
    <property type="entry name" value="CYCLIN-DEPENDENT KINASES REGULATORY SUBUNIT/60S RIBOSOME SUBUNIT BIOGENESIS PROTEIN NIP7"/>
    <property type="match status" value="1"/>
</dbReference>
<proteinExistence type="inferred from homology"/>
<protein>
    <recommendedName>
        <fullName evidence="7">60S ribosome subunit biogenesis protein NIP7</fullName>
    </recommendedName>
</protein>
<evidence type="ECO:0000256" key="7">
    <source>
        <dbReference type="PIRNR" id="PIRNR017190"/>
    </source>
</evidence>
<dbReference type="RefSeq" id="XP_001384395.1">
    <property type="nucleotide sequence ID" value="XM_001384358.1"/>
</dbReference>
<dbReference type="InterPro" id="IPR002478">
    <property type="entry name" value="PUA"/>
</dbReference>
<dbReference type="Pfam" id="PF03657">
    <property type="entry name" value="UPF0113"/>
    <property type="match status" value="1"/>
</dbReference>
<name>A3LT92_PICST</name>
<comment type="similarity">
    <text evidence="2 7">Belongs to the NIP7 family.</text>
</comment>
<keyword evidence="3 7" id="KW-0690">Ribosome biogenesis</keyword>
<dbReference type="AlphaFoldDB" id="A3LT92"/>
<evidence type="ECO:0000256" key="3">
    <source>
        <dbReference type="ARBA" id="ARBA00022517"/>
    </source>
</evidence>
<comment type="subunit">
    <text evidence="7">Interacts with pre-ribosome complex.</text>
</comment>
<evidence type="ECO:0000256" key="4">
    <source>
        <dbReference type="ARBA" id="ARBA00022884"/>
    </source>
</evidence>
<dbReference type="InterPro" id="IPR040598">
    <property type="entry name" value="NIP7_N"/>
</dbReference>
<dbReference type="PROSITE" id="PS50890">
    <property type="entry name" value="PUA"/>
    <property type="match status" value="1"/>
</dbReference>
<dbReference type="FunFam" id="3.10.450.220:FF:000001">
    <property type="entry name" value="60S ribosome subunit biogenesis protein NIP7 homolog"/>
    <property type="match status" value="1"/>
</dbReference>
<dbReference type="SUPFAM" id="SSF88697">
    <property type="entry name" value="PUA domain-like"/>
    <property type="match status" value="1"/>
</dbReference>
<dbReference type="FunCoup" id="A3LT92">
    <property type="interactions" value="1136"/>
</dbReference>
<dbReference type="Proteomes" id="UP000002258">
    <property type="component" value="Chromosome 4"/>
</dbReference>
<feature type="domain" description="PUA" evidence="8">
    <location>
        <begin position="95"/>
        <end position="170"/>
    </location>
</feature>
<dbReference type="InterPro" id="IPR036974">
    <property type="entry name" value="PUA_sf"/>
</dbReference>
<evidence type="ECO:0000259" key="8">
    <source>
        <dbReference type="SMART" id="SM00359"/>
    </source>
</evidence>
<reference evidence="9 10" key="1">
    <citation type="journal article" date="2007" name="Nat. Biotechnol.">
        <title>Genome sequence of the lignocellulose-bioconverting and xylose-fermenting yeast Pichia stipitis.</title>
        <authorList>
            <person name="Jeffries T.W."/>
            <person name="Grigoriev I.V."/>
            <person name="Grimwood J."/>
            <person name="Laplaza J.M."/>
            <person name="Aerts A."/>
            <person name="Salamov A."/>
            <person name="Schmutz J."/>
            <person name="Lindquist E."/>
            <person name="Dehal P."/>
            <person name="Shapiro H."/>
            <person name="Jin Y.S."/>
            <person name="Passoth V."/>
            <person name="Richardson P.M."/>
        </authorList>
    </citation>
    <scope>NUCLEOTIDE SEQUENCE [LARGE SCALE GENOMIC DNA]</scope>
    <source>
        <strain evidence="10">ATCC 58785 / CBS 6054 / NBRC 10063 / NRRL Y-11545</strain>
    </source>
</reference>
<dbReference type="Gene3D" id="2.30.130.10">
    <property type="entry name" value="PUA domain"/>
    <property type="match status" value="1"/>
</dbReference>
<evidence type="ECO:0000313" key="10">
    <source>
        <dbReference type="Proteomes" id="UP000002258"/>
    </source>
</evidence>
<dbReference type="GO" id="GO:0030687">
    <property type="term" value="C:preribosome, large subunit precursor"/>
    <property type="evidence" value="ECO:0007669"/>
    <property type="project" value="EnsemblFungi"/>
</dbReference>
<comment type="subcellular location">
    <subcellularLocation>
        <location evidence="1">Nucleus</location>
        <location evidence="1">Nucleolus</location>
    </subcellularLocation>
</comment>
<accession>A3LT92</accession>
<dbReference type="CDD" id="cd21146">
    <property type="entry name" value="Nip7_N_euk"/>
    <property type="match status" value="1"/>
</dbReference>
<dbReference type="KEGG" id="pic:PICST_83504"/>
<evidence type="ECO:0000256" key="2">
    <source>
        <dbReference type="ARBA" id="ARBA00009895"/>
    </source>
</evidence>
<dbReference type="HOGENOM" id="CLU_097217_0_0_1"/>
<evidence type="ECO:0000313" key="9">
    <source>
        <dbReference type="EMBL" id="ABN66366.1"/>
    </source>
</evidence>
<dbReference type="InParanoid" id="A3LT92"/>
<dbReference type="PIRSF" id="PIRSF017190">
    <property type="entry name" value="Rbsml_synth_fac_NIP7"/>
    <property type="match status" value="1"/>
</dbReference>
<dbReference type="GO" id="GO:1902626">
    <property type="term" value="P:assembly of large subunit precursor of preribosome"/>
    <property type="evidence" value="ECO:0007669"/>
    <property type="project" value="EnsemblFungi"/>
</dbReference>
<organism evidence="9 10">
    <name type="scientific">Scheffersomyces stipitis (strain ATCC 58785 / CBS 6054 / NBRC 10063 / NRRL Y-11545)</name>
    <name type="common">Yeast</name>
    <name type="synonym">Pichia stipitis</name>
    <dbReference type="NCBI Taxonomy" id="322104"/>
    <lineage>
        <taxon>Eukaryota</taxon>
        <taxon>Fungi</taxon>
        <taxon>Dikarya</taxon>
        <taxon>Ascomycota</taxon>
        <taxon>Saccharomycotina</taxon>
        <taxon>Pichiomycetes</taxon>
        <taxon>Debaryomycetaceae</taxon>
        <taxon>Scheffersomyces</taxon>
    </lineage>
</organism>
<dbReference type="SUPFAM" id="SSF88802">
    <property type="entry name" value="Pre-PUA domain"/>
    <property type="match status" value="1"/>
</dbReference>
<dbReference type="InterPro" id="IPR055359">
    <property type="entry name" value="Nip7_N_euk"/>
</dbReference>
<dbReference type="GeneID" id="4838928"/>
<keyword evidence="5 7" id="KW-0539">Nucleus</keyword>
<dbReference type="InterPro" id="IPR016686">
    <property type="entry name" value="Ribosomal_synth_fac_NIP7"/>
</dbReference>
<dbReference type="Gene3D" id="3.10.450.220">
    <property type="match status" value="1"/>
</dbReference>
<dbReference type="EMBL" id="CP000498">
    <property type="protein sequence ID" value="ABN66366.1"/>
    <property type="molecule type" value="Genomic_DNA"/>
</dbReference>
<dbReference type="CDD" id="cd21151">
    <property type="entry name" value="PUA_Nip7-like"/>
    <property type="match status" value="1"/>
</dbReference>
<dbReference type="STRING" id="322104.A3LT92"/>
<dbReference type="OMA" id="LISMGTC"/>
<dbReference type="GO" id="GO:0005730">
    <property type="term" value="C:nucleolus"/>
    <property type="evidence" value="ECO:0007669"/>
    <property type="project" value="UniProtKB-SubCell"/>
</dbReference>
<dbReference type="Pfam" id="PF17833">
    <property type="entry name" value="pre-PUA_NIP7"/>
    <property type="match status" value="1"/>
</dbReference>
<evidence type="ECO:0000256" key="6">
    <source>
        <dbReference type="ARBA" id="ARBA00054591"/>
    </source>
</evidence>
<gene>
    <name evidence="9" type="ORF">PICST_83504</name>
</gene>
<dbReference type="InterPro" id="IPR015947">
    <property type="entry name" value="PUA-like_sf"/>
</dbReference>
<dbReference type="InterPro" id="IPR005155">
    <property type="entry name" value="UPF0113_PUA"/>
</dbReference>
<sequence length="181" mass="20627">MRPLTEEETKVVFEKLANYIGRNISFLIDNPSNPHVFRLQKDRVYYVSEHIAKFATSVSRQQLMSLGTCFGKFTKTGKFRLHITALPYMAQYAKFKVWIKQNGEMPFLYGNHVLKAHIGRMSEDIPEHAGVVVLSMHDVPLGFGVSAKTTNEARNLQPTGIVAFRQGDIGEYLREEDTLFT</sequence>
<evidence type="ECO:0000256" key="5">
    <source>
        <dbReference type="ARBA" id="ARBA00023242"/>
    </source>
</evidence>
<dbReference type="FunFam" id="2.30.130.10:FF:000002">
    <property type="entry name" value="60S ribosome subunit biogenesis protein NIP7 homolog"/>
    <property type="match status" value="1"/>
</dbReference>
<dbReference type="OrthoDB" id="27490at2759"/>
<evidence type="ECO:0000256" key="1">
    <source>
        <dbReference type="ARBA" id="ARBA00004604"/>
    </source>
</evidence>
<dbReference type="GO" id="GO:0005737">
    <property type="term" value="C:cytoplasm"/>
    <property type="evidence" value="ECO:0007669"/>
    <property type="project" value="EnsemblFungi"/>
</dbReference>
<dbReference type="GO" id="GO:0003723">
    <property type="term" value="F:RNA binding"/>
    <property type="evidence" value="ECO:0007669"/>
    <property type="project" value="UniProtKB-KW"/>
</dbReference>
<comment type="function">
    <text evidence="6 7">Required for proper 27S pre-rRNA processing and 60S ribosome subunit assembly.</text>
</comment>
<dbReference type="eggNOG" id="KOG3492">
    <property type="taxonomic scope" value="Eukaryota"/>
</dbReference>
<keyword evidence="4 7" id="KW-0694">RNA-binding</keyword>
<dbReference type="GO" id="GO:0000463">
    <property type="term" value="P:maturation of LSU-rRNA from tricistronic rRNA transcript (SSU-rRNA, 5.8S rRNA, LSU-rRNA)"/>
    <property type="evidence" value="ECO:0007669"/>
    <property type="project" value="EnsemblFungi"/>
</dbReference>